<dbReference type="PANTHER" id="PTHR45913">
    <property type="entry name" value="EPM2A-INTERACTING PROTEIN 1"/>
    <property type="match status" value="1"/>
</dbReference>
<dbReference type="OrthoDB" id="6611647at2759"/>
<protein>
    <recommendedName>
        <fullName evidence="3">SPIN-DOC-like zinc-finger domain-containing protein</fullName>
    </recommendedName>
</protein>
<sequence>MFIFQPIAFHFRLTQTATVTTRLDSRRVVTPPPTWYLVKKRRTEEENREFNQDWTESFAFICNTDGLPTCLICHEKLAHNKKSNLERHFTTKHTQFAGKYPTGDAQKKAVEELKKKVIFMLSNWAQSSNNVNLASFAVSLEIAKRGKPFTDVQDRTAKTSSNVTHMQVEDIQLASALSLAIDESCDIKDTEHVTLFVRYMSSQGPKEELLGLLPLSGQTRREDIANAVQKCLEDNGIDINKIVSLATD</sequence>
<proteinExistence type="predicted"/>
<organism evidence="1 2">
    <name type="scientific">Araneus ventricosus</name>
    <name type="common">Orbweaver spider</name>
    <name type="synonym">Epeira ventricosa</name>
    <dbReference type="NCBI Taxonomy" id="182803"/>
    <lineage>
        <taxon>Eukaryota</taxon>
        <taxon>Metazoa</taxon>
        <taxon>Ecdysozoa</taxon>
        <taxon>Arthropoda</taxon>
        <taxon>Chelicerata</taxon>
        <taxon>Arachnida</taxon>
        <taxon>Araneae</taxon>
        <taxon>Araneomorphae</taxon>
        <taxon>Entelegynae</taxon>
        <taxon>Araneoidea</taxon>
        <taxon>Araneidae</taxon>
        <taxon>Araneus</taxon>
    </lineage>
</organism>
<dbReference type="PANTHER" id="PTHR45913:SF10">
    <property type="entry name" value="DUF4371 DOMAIN-CONTAINING PROTEIN"/>
    <property type="match status" value="1"/>
</dbReference>
<gene>
    <name evidence="1" type="ORF">AVEN_119501_1</name>
</gene>
<keyword evidence="2" id="KW-1185">Reference proteome</keyword>
<dbReference type="AlphaFoldDB" id="A0A4Y2T3R2"/>
<name>A0A4Y2T3R2_ARAVE</name>
<dbReference type="Proteomes" id="UP000499080">
    <property type="component" value="Unassembled WGS sequence"/>
</dbReference>
<evidence type="ECO:0008006" key="3">
    <source>
        <dbReference type="Google" id="ProtNLM"/>
    </source>
</evidence>
<comment type="caution">
    <text evidence="1">The sequence shown here is derived from an EMBL/GenBank/DDBJ whole genome shotgun (WGS) entry which is preliminary data.</text>
</comment>
<reference evidence="1 2" key="1">
    <citation type="journal article" date="2019" name="Sci. Rep.">
        <title>Orb-weaving spider Araneus ventricosus genome elucidates the spidroin gene catalogue.</title>
        <authorList>
            <person name="Kono N."/>
            <person name="Nakamura H."/>
            <person name="Ohtoshi R."/>
            <person name="Moran D.A.P."/>
            <person name="Shinohara A."/>
            <person name="Yoshida Y."/>
            <person name="Fujiwara M."/>
            <person name="Mori M."/>
            <person name="Tomita M."/>
            <person name="Arakawa K."/>
        </authorList>
    </citation>
    <scope>NUCLEOTIDE SEQUENCE [LARGE SCALE GENOMIC DNA]</scope>
</reference>
<accession>A0A4Y2T3R2</accession>
<evidence type="ECO:0000313" key="1">
    <source>
        <dbReference type="EMBL" id="GBN95258.1"/>
    </source>
</evidence>
<evidence type="ECO:0000313" key="2">
    <source>
        <dbReference type="Proteomes" id="UP000499080"/>
    </source>
</evidence>
<dbReference type="EMBL" id="BGPR01025945">
    <property type="protein sequence ID" value="GBN95258.1"/>
    <property type="molecule type" value="Genomic_DNA"/>
</dbReference>